<dbReference type="EMBL" id="JARAKH010000022">
    <property type="protein sequence ID" value="KAK8392701.1"/>
    <property type="molecule type" value="Genomic_DNA"/>
</dbReference>
<dbReference type="GO" id="GO:0005758">
    <property type="term" value="C:mitochondrial intermembrane space"/>
    <property type="evidence" value="ECO:0007669"/>
    <property type="project" value="InterPro"/>
</dbReference>
<reference evidence="2 3" key="1">
    <citation type="submission" date="2023-03" db="EMBL/GenBank/DDBJ databases">
        <title>High-quality genome of Scylla paramamosain provides insights in environmental adaptation.</title>
        <authorList>
            <person name="Zhang L."/>
        </authorList>
    </citation>
    <scope>NUCLEOTIDE SEQUENCE [LARGE SCALE GENOMIC DNA]</scope>
    <source>
        <strain evidence="2">LZ_2023a</strain>
        <tissue evidence="2">Muscle</tissue>
    </source>
</reference>
<accession>A0AAW0TYV0</accession>
<name>A0AAW0TYV0_SCYPA</name>
<comment type="caution">
    <text evidence="2">The sequence shown here is derived from an EMBL/GenBank/DDBJ whole genome shotgun (WGS) entry which is preliminary data.</text>
</comment>
<dbReference type="PANTHER" id="PTHR13639:SF2">
    <property type="entry name" value="CYTOCHROME C OXIDASE ASSEMBLY FACTOR 4 HOMOLOG, MITOCHONDRIAL"/>
    <property type="match status" value="1"/>
</dbReference>
<keyword evidence="3" id="KW-1185">Reference proteome</keyword>
<evidence type="ECO:0000256" key="1">
    <source>
        <dbReference type="SAM" id="MobiDB-lite"/>
    </source>
</evidence>
<dbReference type="GO" id="GO:0033617">
    <property type="term" value="P:mitochondrial respiratory chain complex IV assembly"/>
    <property type="evidence" value="ECO:0007669"/>
    <property type="project" value="InterPro"/>
</dbReference>
<dbReference type="PANTHER" id="PTHR13639">
    <property type="entry name" value="CYTOCHROME C OXIDASE ASSEMBLY FACTOR 4 HOMOLOG, MITOCHONDRIAL"/>
    <property type="match status" value="1"/>
</dbReference>
<protein>
    <recommendedName>
        <fullName evidence="4">Cytochrome c oxidase assembly factor 4 homolog, mitochondrial</fullName>
    </recommendedName>
</protein>
<proteinExistence type="predicted"/>
<evidence type="ECO:0008006" key="4">
    <source>
        <dbReference type="Google" id="ProtNLM"/>
    </source>
</evidence>
<feature type="region of interest" description="Disordered" evidence="1">
    <location>
        <begin position="1"/>
        <end position="23"/>
    </location>
</feature>
<evidence type="ECO:0000313" key="2">
    <source>
        <dbReference type="EMBL" id="KAK8392701.1"/>
    </source>
</evidence>
<dbReference type="AlphaFoldDB" id="A0AAW0TYV0"/>
<sequence length="73" mass="8779">MSADPHRRARVTRDEDEDEEEDPVEAMIAKTGCLEKHYAIQFCMADHKDWRKCQEQVKDFQHCITEHNKKKYQ</sequence>
<organism evidence="2 3">
    <name type="scientific">Scylla paramamosain</name>
    <name type="common">Mud crab</name>
    <dbReference type="NCBI Taxonomy" id="85552"/>
    <lineage>
        <taxon>Eukaryota</taxon>
        <taxon>Metazoa</taxon>
        <taxon>Ecdysozoa</taxon>
        <taxon>Arthropoda</taxon>
        <taxon>Crustacea</taxon>
        <taxon>Multicrustacea</taxon>
        <taxon>Malacostraca</taxon>
        <taxon>Eumalacostraca</taxon>
        <taxon>Eucarida</taxon>
        <taxon>Decapoda</taxon>
        <taxon>Pleocyemata</taxon>
        <taxon>Brachyura</taxon>
        <taxon>Eubrachyura</taxon>
        <taxon>Portunoidea</taxon>
        <taxon>Portunidae</taxon>
        <taxon>Portuninae</taxon>
        <taxon>Scylla</taxon>
    </lineage>
</organism>
<dbReference type="Proteomes" id="UP001487740">
    <property type="component" value="Unassembled WGS sequence"/>
</dbReference>
<dbReference type="InterPro" id="IPR039870">
    <property type="entry name" value="Coa4-like"/>
</dbReference>
<gene>
    <name evidence="2" type="ORF">O3P69_014850</name>
</gene>
<feature type="compositionally biased region" description="Acidic residues" evidence="1">
    <location>
        <begin position="14"/>
        <end position="23"/>
    </location>
</feature>
<evidence type="ECO:0000313" key="3">
    <source>
        <dbReference type="Proteomes" id="UP001487740"/>
    </source>
</evidence>